<dbReference type="Proteomes" id="UP001218218">
    <property type="component" value="Unassembled WGS sequence"/>
</dbReference>
<proteinExistence type="predicted"/>
<reference evidence="1" key="1">
    <citation type="submission" date="2023-03" db="EMBL/GenBank/DDBJ databases">
        <title>Massive genome expansion in bonnet fungi (Mycena s.s.) driven by repeated elements and novel gene families across ecological guilds.</title>
        <authorList>
            <consortium name="Lawrence Berkeley National Laboratory"/>
            <person name="Harder C.B."/>
            <person name="Miyauchi S."/>
            <person name="Viragh M."/>
            <person name="Kuo A."/>
            <person name="Thoen E."/>
            <person name="Andreopoulos B."/>
            <person name="Lu D."/>
            <person name="Skrede I."/>
            <person name="Drula E."/>
            <person name="Henrissat B."/>
            <person name="Morin E."/>
            <person name="Kohler A."/>
            <person name="Barry K."/>
            <person name="LaButti K."/>
            <person name="Morin E."/>
            <person name="Salamov A."/>
            <person name="Lipzen A."/>
            <person name="Mereny Z."/>
            <person name="Hegedus B."/>
            <person name="Baldrian P."/>
            <person name="Stursova M."/>
            <person name="Weitz H."/>
            <person name="Taylor A."/>
            <person name="Grigoriev I.V."/>
            <person name="Nagy L.G."/>
            <person name="Martin F."/>
            <person name="Kauserud H."/>
        </authorList>
    </citation>
    <scope>NUCLEOTIDE SEQUENCE</scope>
    <source>
        <strain evidence="1">CBHHK002</strain>
    </source>
</reference>
<keyword evidence="2" id="KW-1185">Reference proteome</keyword>
<name>A0AAD7AFH0_9AGAR</name>
<dbReference type="EMBL" id="JARIHO010000008">
    <property type="protein sequence ID" value="KAJ7356543.1"/>
    <property type="molecule type" value="Genomic_DNA"/>
</dbReference>
<comment type="caution">
    <text evidence="1">The sequence shown here is derived from an EMBL/GenBank/DDBJ whole genome shotgun (WGS) entry which is preliminary data.</text>
</comment>
<gene>
    <name evidence="1" type="ORF">DFH08DRAFT_953882</name>
</gene>
<sequence>MSKVTIADIRRDLNLSGAQNDQRWSDLCADVRRYMDAGLLDLSIGWKEQDNCCLAKVYDACYAQWNGTPSSNSLPQLFALTSTSWQQFQACD</sequence>
<dbReference type="AlphaFoldDB" id="A0AAD7AFH0"/>
<evidence type="ECO:0000313" key="2">
    <source>
        <dbReference type="Proteomes" id="UP001218218"/>
    </source>
</evidence>
<accession>A0AAD7AFH0</accession>
<evidence type="ECO:0000313" key="1">
    <source>
        <dbReference type="EMBL" id="KAJ7356543.1"/>
    </source>
</evidence>
<organism evidence="1 2">
    <name type="scientific">Mycena albidolilacea</name>
    <dbReference type="NCBI Taxonomy" id="1033008"/>
    <lineage>
        <taxon>Eukaryota</taxon>
        <taxon>Fungi</taxon>
        <taxon>Dikarya</taxon>
        <taxon>Basidiomycota</taxon>
        <taxon>Agaricomycotina</taxon>
        <taxon>Agaricomycetes</taxon>
        <taxon>Agaricomycetidae</taxon>
        <taxon>Agaricales</taxon>
        <taxon>Marasmiineae</taxon>
        <taxon>Mycenaceae</taxon>
        <taxon>Mycena</taxon>
    </lineage>
</organism>
<protein>
    <submittedName>
        <fullName evidence="1">Uncharacterized protein</fullName>
    </submittedName>
</protein>